<gene>
    <name evidence="1" type="ORF">Tci_861813</name>
</gene>
<reference evidence="1" key="1">
    <citation type="journal article" date="2019" name="Sci. Rep.">
        <title>Draft genome of Tanacetum cinerariifolium, the natural source of mosquito coil.</title>
        <authorList>
            <person name="Yamashiro T."/>
            <person name="Shiraishi A."/>
            <person name="Satake H."/>
            <person name="Nakayama K."/>
        </authorList>
    </citation>
    <scope>NUCLEOTIDE SEQUENCE</scope>
</reference>
<sequence>KVNTKVTELAELHKHDTQDLYALLENAQDDSKDSLSNDRYETRDRRHAGRVVNTTWAAEESWTARRGR</sequence>
<evidence type="ECO:0000313" key="1">
    <source>
        <dbReference type="EMBL" id="GFC89843.1"/>
    </source>
</evidence>
<name>A0A699RVY3_TANCI</name>
<comment type="caution">
    <text evidence="1">The sequence shown here is derived from an EMBL/GenBank/DDBJ whole genome shotgun (WGS) entry which is preliminary data.</text>
</comment>
<feature type="non-terminal residue" evidence="1">
    <location>
        <position position="1"/>
    </location>
</feature>
<dbReference type="AlphaFoldDB" id="A0A699RVY3"/>
<accession>A0A699RVY3</accession>
<proteinExistence type="predicted"/>
<dbReference type="EMBL" id="BKCJ011123069">
    <property type="protein sequence ID" value="GFC89843.1"/>
    <property type="molecule type" value="Genomic_DNA"/>
</dbReference>
<organism evidence="1">
    <name type="scientific">Tanacetum cinerariifolium</name>
    <name type="common">Dalmatian daisy</name>
    <name type="synonym">Chrysanthemum cinerariifolium</name>
    <dbReference type="NCBI Taxonomy" id="118510"/>
    <lineage>
        <taxon>Eukaryota</taxon>
        <taxon>Viridiplantae</taxon>
        <taxon>Streptophyta</taxon>
        <taxon>Embryophyta</taxon>
        <taxon>Tracheophyta</taxon>
        <taxon>Spermatophyta</taxon>
        <taxon>Magnoliopsida</taxon>
        <taxon>eudicotyledons</taxon>
        <taxon>Gunneridae</taxon>
        <taxon>Pentapetalae</taxon>
        <taxon>asterids</taxon>
        <taxon>campanulids</taxon>
        <taxon>Asterales</taxon>
        <taxon>Asteraceae</taxon>
        <taxon>Asteroideae</taxon>
        <taxon>Anthemideae</taxon>
        <taxon>Anthemidinae</taxon>
        <taxon>Tanacetum</taxon>
    </lineage>
</organism>
<protein>
    <submittedName>
        <fullName evidence="1">Uncharacterized protein</fullName>
    </submittedName>
</protein>